<keyword evidence="2" id="KW-0479">Metal-binding</keyword>
<dbReference type="PANTHER" id="PTHR28620">
    <property type="entry name" value="CENTROMERE PROTEIN V"/>
    <property type="match status" value="1"/>
</dbReference>
<evidence type="ECO:0000259" key="4">
    <source>
        <dbReference type="PROSITE" id="PS51891"/>
    </source>
</evidence>
<keyword evidence="6" id="KW-1185">Reference proteome</keyword>
<dbReference type="InterPro" id="IPR011057">
    <property type="entry name" value="Mss4-like_sf"/>
</dbReference>
<dbReference type="EMBL" id="MU860014">
    <property type="protein sequence ID" value="KAK4241956.1"/>
    <property type="molecule type" value="Genomic_DNA"/>
</dbReference>
<comment type="caution">
    <text evidence="5">The sequence shown here is derived from an EMBL/GenBank/DDBJ whole genome shotgun (WGS) entry which is preliminary data.</text>
</comment>
<evidence type="ECO:0000313" key="6">
    <source>
        <dbReference type="Proteomes" id="UP001303760"/>
    </source>
</evidence>
<dbReference type="Proteomes" id="UP001303760">
    <property type="component" value="Unassembled WGS sequence"/>
</dbReference>
<dbReference type="InterPro" id="IPR052355">
    <property type="entry name" value="CENP-V-like"/>
</dbReference>
<name>A0AAN7CH20_9PEZI</name>
<dbReference type="SUPFAM" id="SSF51316">
    <property type="entry name" value="Mss4-like"/>
    <property type="match status" value="2"/>
</dbReference>
<dbReference type="PROSITE" id="PS51891">
    <property type="entry name" value="CENP_V_GFA"/>
    <property type="match status" value="2"/>
</dbReference>
<dbReference type="AlphaFoldDB" id="A0AAN7CH20"/>
<evidence type="ECO:0000256" key="3">
    <source>
        <dbReference type="ARBA" id="ARBA00022833"/>
    </source>
</evidence>
<evidence type="ECO:0000313" key="5">
    <source>
        <dbReference type="EMBL" id="KAK4241956.1"/>
    </source>
</evidence>
<feature type="domain" description="CENP-V/GFA" evidence="4">
    <location>
        <begin position="12"/>
        <end position="123"/>
    </location>
</feature>
<dbReference type="GO" id="GO:0016846">
    <property type="term" value="F:carbon-sulfur lyase activity"/>
    <property type="evidence" value="ECO:0007669"/>
    <property type="project" value="InterPro"/>
</dbReference>
<dbReference type="Pfam" id="PF04828">
    <property type="entry name" value="GFA"/>
    <property type="match status" value="2"/>
</dbReference>
<dbReference type="InterPro" id="IPR006913">
    <property type="entry name" value="CENP-V/GFA"/>
</dbReference>
<accession>A0AAN7CH20</accession>
<reference evidence="5" key="1">
    <citation type="journal article" date="2023" name="Mol. Phylogenet. Evol.">
        <title>Genome-scale phylogeny and comparative genomics of the fungal order Sordariales.</title>
        <authorList>
            <person name="Hensen N."/>
            <person name="Bonometti L."/>
            <person name="Westerberg I."/>
            <person name="Brannstrom I.O."/>
            <person name="Guillou S."/>
            <person name="Cros-Aarteil S."/>
            <person name="Calhoun S."/>
            <person name="Haridas S."/>
            <person name="Kuo A."/>
            <person name="Mondo S."/>
            <person name="Pangilinan J."/>
            <person name="Riley R."/>
            <person name="LaButti K."/>
            <person name="Andreopoulos B."/>
            <person name="Lipzen A."/>
            <person name="Chen C."/>
            <person name="Yan M."/>
            <person name="Daum C."/>
            <person name="Ng V."/>
            <person name="Clum A."/>
            <person name="Steindorff A."/>
            <person name="Ohm R.A."/>
            <person name="Martin F."/>
            <person name="Silar P."/>
            <person name="Natvig D.O."/>
            <person name="Lalanne C."/>
            <person name="Gautier V."/>
            <person name="Ament-Velasquez S.L."/>
            <person name="Kruys A."/>
            <person name="Hutchinson M.I."/>
            <person name="Powell A.J."/>
            <person name="Barry K."/>
            <person name="Miller A.N."/>
            <person name="Grigoriev I.V."/>
            <person name="Debuchy R."/>
            <person name="Gladieux P."/>
            <person name="Hiltunen Thoren M."/>
            <person name="Johannesson H."/>
        </authorList>
    </citation>
    <scope>NUCLEOTIDE SEQUENCE</scope>
    <source>
        <strain evidence="5">CBS 532.94</strain>
    </source>
</reference>
<protein>
    <recommendedName>
        <fullName evidence="4">CENP-V/GFA domain-containing protein</fullName>
    </recommendedName>
</protein>
<proteinExistence type="inferred from homology"/>
<comment type="similarity">
    <text evidence="1">Belongs to the Gfa family.</text>
</comment>
<evidence type="ECO:0000256" key="2">
    <source>
        <dbReference type="ARBA" id="ARBA00022723"/>
    </source>
</evidence>
<evidence type="ECO:0000256" key="1">
    <source>
        <dbReference type="ARBA" id="ARBA00005495"/>
    </source>
</evidence>
<reference evidence="5" key="2">
    <citation type="submission" date="2023-05" db="EMBL/GenBank/DDBJ databases">
        <authorList>
            <consortium name="Lawrence Berkeley National Laboratory"/>
            <person name="Steindorff A."/>
            <person name="Hensen N."/>
            <person name="Bonometti L."/>
            <person name="Westerberg I."/>
            <person name="Brannstrom I.O."/>
            <person name="Guillou S."/>
            <person name="Cros-Aarteil S."/>
            <person name="Calhoun S."/>
            <person name="Haridas S."/>
            <person name="Kuo A."/>
            <person name="Mondo S."/>
            <person name="Pangilinan J."/>
            <person name="Riley R."/>
            <person name="Labutti K."/>
            <person name="Andreopoulos B."/>
            <person name="Lipzen A."/>
            <person name="Chen C."/>
            <person name="Yanf M."/>
            <person name="Daum C."/>
            <person name="Ng V."/>
            <person name="Clum A."/>
            <person name="Ohm R."/>
            <person name="Martin F."/>
            <person name="Silar P."/>
            <person name="Natvig D."/>
            <person name="Lalanne C."/>
            <person name="Gautier V."/>
            <person name="Ament-Velasquez S.L."/>
            <person name="Kruys A."/>
            <person name="Hutchinson M.I."/>
            <person name="Powell A.J."/>
            <person name="Barry K."/>
            <person name="Miller A.N."/>
            <person name="Grigoriev I.V."/>
            <person name="Debuchy R."/>
            <person name="Gladieux P."/>
            <person name="Thoren M.H."/>
            <person name="Johannesson H."/>
        </authorList>
    </citation>
    <scope>NUCLEOTIDE SEQUENCE</scope>
    <source>
        <strain evidence="5">CBS 532.94</strain>
    </source>
</reference>
<dbReference type="PANTHER" id="PTHR28620:SF1">
    <property type="entry name" value="CENP-V_GFA DOMAIN-CONTAINING PROTEIN"/>
    <property type="match status" value="1"/>
</dbReference>
<feature type="domain" description="CENP-V/GFA" evidence="4">
    <location>
        <begin position="147"/>
        <end position="272"/>
    </location>
</feature>
<keyword evidence="3" id="KW-0862">Zinc</keyword>
<sequence length="292" mass="32419">MSETEQAPTRKYRGNCHCGAFVFEVEAPEIKSVEDCECSICSKKGYLFLVPQKPLTIIKDEGKLVHYTFASKKFDHQFCGNCGTSVMATGDMFPAGVGINVRAIQDLDVWDLEVTTFDGKKFDPQYEPPAYSGPEPNPPGFEDGKTYYGSCHCGAVTAAVRVNGSLEDGTYKDLVLECNCSICQRGGYVWIYPSQNQVAIQGQENLSYYAFGNRVWRKSFCKTCGVHIGADLNPDLTAEEVAALPEAVRNFRTVRADKHGFNLRALNGFDVKCVKPFRNDGRNRLQPAYVNP</sequence>
<dbReference type="GO" id="GO:0046872">
    <property type="term" value="F:metal ion binding"/>
    <property type="evidence" value="ECO:0007669"/>
    <property type="project" value="UniProtKB-KW"/>
</dbReference>
<gene>
    <name evidence="5" type="ORF">C8A03DRAFT_29851</name>
</gene>
<organism evidence="5 6">
    <name type="scientific">Achaetomium macrosporum</name>
    <dbReference type="NCBI Taxonomy" id="79813"/>
    <lineage>
        <taxon>Eukaryota</taxon>
        <taxon>Fungi</taxon>
        <taxon>Dikarya</taxon>
        <taxon>Ascomycota</taxon>
        <taxon>Pezizomycotina</taxon>
        <taxon>Sordariomycetes</taxon>
        <taxon>Sordariomycetidae</taxon>
        <taxon>Sordariales</taxon>
        <taxon>Chaetomiaceae</taxon>
        <taxon>Achaetomium</taxon>
    </lineage>
</organism>
<dbReference type="Gene3D" id="2.170.150.70">
    <property type="match status" value="2"/>
</dbReference>